<evidence type="ECO:0000313" key="4">
    <source>
        <dbReference type="Proteomes" id="UP000604825"/>
    </source>
</evidence>
<dbReference type="OrthoDB" id="612216at2759"/>
<dbReference type="PANTHER" id="PTHR32212:SF234">
    <property type="entry name" value="F-BOX_LRR-REPEAT PROTEIN 13-LIKE"/>
    <property type="match status" value="1"/>
</dbReference>
<dbReference type="InterPro" id="IPR036047">
    <property type="entry name" value="F-box-like_dom_sf"/>
</dbReference>
<comment type="caution">
    <text evidence="3">The sequence shown here is derived from an EMBL/GenBank/DDBJ whole genome shotgun (WGS) entry which is preliminary data.</text>
</comment>
<organism evidence="3 4">
    <name type="scientific">Miscanthus lutarioriparius</name>
    <dbReference type="NCBI Taxonomy" id="422564"/>
    <lineage>
        <taxon>Eukaryota</taxon>
        <taxon>Viridiplantae</taxon>
        <taxon>Streptophyta</taxon>
        <taxon>Embryophyta</taxon>
        <taxon>Tracheophyta</taxon>
        <taxon>Spermatophyta</taxon>
        <taxon>Magnoliopsida</taxon>
        <taxon>Liliopsida</taxon>
        <taxon>Poales</taxon>
        <taxon>Poaceae</taxon>
        <taxon>PACMAD clade</taxon>
        <taxon>Panicoideae</taxon>
        <taxon>Andropogonodae</taxon>
        <taxon>Andropogoneae</taxon>
        <taxon>Saccharinae</taxon>
        <taxon>Miscanthus</taxon>
    </lineage>
</organism>
<evidence type="ECO:0000313" key="3">
    <source>
        <dbReference type="EMBL" id="CAD6251881.1"/>
    </source>
</evidence>
<feature type="compositionally biased region" description="Gly residues" evidence="1">
    <location>
        <begin position="253"/>
        <end position="263"/>
    </location>
</feature>
<dbReference type="Pfam" id="PF00646">
    <property type="entry name" value="F-box"/>
    <property type="match status" value="2"/>
</dbReference>
<dbReference type="AlphaFoldDB" id="A0A811Q7H6"/>
<feature type="region of interest" description="Disordered" evidence="1">
    <location>
        <begin position="241"/>
        <end position="263"/>
    </location>
</feature>
<dbReference type="SUPFAM" id="SSF81383">
    <property type="entry name" value="F-box domain"/>
    <property type="match status" value="2"/>
</dbReference>
<evidence type="ECO:0000256" key="1">
    <source>
        <dbReference type="SAM" id="MobiDB-lite"/>
    </source>
</evidence>
<protein>
    <recommendedName>
        <fullName evidence="2">F-box domain-containing protein</fullName>
    </recommendedName>
</protein>
<feature type="region of interest" description="Disordered" evidence="1">
    <location>
        <begin position="1"/>
        <end position="34"/>
    </location>
</feature>
<dbReference type="Proteomes" id="UP000604825">
    <property type="component" value="Unassembled WGS sequence"/>
</dbReference>
<gene>
    <name evidence="3" type="ORF">NCGR_LOCUS35615</name>
</gene>
<reference evidence="3" key="1">
    <citation type="submission" date="2020-10" db="EMBL/GenBank/DDBJ databases">
        <authorList>
            <person name="Han B."/>
            <person name="Lu T."/>
            <person name="Zhao Q."/>
            <person name="Huang X."/>
            <person name="Zhao Y."/>
        </authorList>
    </citation>
    <scope>NUCLEOTIDE SEQUENCE</scope>
</reference>
<feature type="region of interest" description="Disordered" evidence="1">
    <location>
        <begin position="87"/>
        <end position="115"/>
    </location>
</feature>
<keyword evidence="4" id="KW-1185">Reference proteome</keyword>
<dbReference type="EMBL" id="CAJGYO010000008">
    <property type="protein sequence ID" value="CAD6251881.1"/>
    <property type="molecule type" value="Genomic_DNA"/>
</dbReference>
<evidence type="ECO:0000259" key="2">
    <source>
        <dbReference type="PROSITE" id="PS50181"/>
    </source>
</evidence>
<dbReference type="CDD" id="cd22160">
    <property type="entry name" value="F-box_AtFBL13-like"/>
    <property type="match status" value="1"/>
</dbReference>
<dbReference type="PANTHER" id="PTHR32212">
    <property type="entry name" value="CYCLIN-LIKE F-BOX"/>
    <property type="match status" value="1"/>
</dbReference>
<proteinExistence type="predicted"/>
<dbReference type="InterPro" id="IPR001810">
    <property type="entry name" value="F-box_dom"/>
</dbReference>
<dbReference type="SMART" id="SM00256">
    <property type="entry name" value="FBOX"/>
    <property type="match status" value="2"/>
</dbReference>
<dbReference type="InterPro" id="IPR053781">
    <property type="entry name" value="F-box_AtFBL13-like"/>
</dbReference>
<sequence>MADDDLATQGATSPGGGASGTGRTPRRVVDRLPAEQGERIAALVRELRGGRNHVAVDASAASYAGLDSGTAAHDAVVRTPVEFSSVADPGVSSSAGKAHDVPAVGSEKQREDDNGTAAHDAVVGVPVAIISAAAPGVASSAGKVSSTVAVSLATQSTTAQGAGASGRICTLADLPDSGLRRVADLLPAEEGERFAALFRELRGGPNHVAVEFSAAAYAGLYNGTADHDAVVGIPAELSSASAPVVPSSAGTQIEGGRGGGGRGDGIDRLTDLPNDVLSDIVGRLPLVEAVRTRVLSRRWLILPTWRPRQSLAAALFADTENADSDGDEDAITSGVALHQADRFSELPDHVICSILCRVPLVEAIRTCVLGRRWREVWTWLPCLNFDDMAVGDAGVTSFLNFVDEVLARCSDMKVQRFMLRVTNPDNVDGARLAAWSAHAAERVSGPVMFKLDLGADFLQGETVFEMPNQALADSFSVSISHPEEIAFMVRLTANGQFALLTRLVLVGTRFRADGGRSISDVVSHDCPLLNSLRLEDVRGVFWLRLSSSSLIELTAMFVSDLTEVKLETPKLNHVHFAYSFVGKEATTLSVFKHQLTEVVWNDTWPVHSDLGTAVSLEKLTVHRQNNSQNLKRIISQFRLRSVKTLCVSVSTDEDIEEVKTEVHSMRKPRHCKLVIQMSENED</sequence>
<name>A0A811Q7H6_9POAL</name>
<dbReference type="PROSITE" id="PS50181">
    <property type="entry name" value="FBOX"/>
    <property type="match status" value="1"/>
</dbReference>
<feature type="domain" description="F-box" evidence="2">
    <location>
        <begin position="266"/>
        <end position="299"/>
    </location>
</feature>
<accession>A0A811Q7H6</accession>